<evidence type="ECO:0000313" key="4">
    <source>
        <dbReference type="Proteomes" id="UP000070134"/>
    </source>
</evidence>
<feature type="transmembrane region" description="Helical" evidence="1">
    <location>
        <begin position="12"/>
        <end position="36"/>
    </location>
</feature>
<evidence type="ECO:0000256" key="1">
    <source>
        <dbReference type="SAM" id="Phobius"/>
    </source>
</evidence>
<dbReference type="OrthoDB" id="3748887at2"/>
<evidence type="ECO:0000313" key="3">
    <source>
        <dbReference type="EMBL" id="AMM34288.1"/>
    </source>
</evidence>
<keyword evidence="1" id="KW-0812">Transmembrane</keyword>
<keyword evidence="1" id="KW-0472">Membrane</keyword>
<organism evidence="3 4">
    <name type="scientific">Sinomonas atrocyanea</name>
    <dbReference type="NCBI Taxonomy" id="37927"/>
    <lineage>
        <taxon>Bacteria</taxon>
        <taxon>Bacillati</taxon>
        <taxon>Actinomycetota</taxon>
        <taxon>Actinomycetes</taxon>
        <taxon>Micrococcales</taxon>
        <taxon>Micrococcaceae</taxon>
        <taxon>Sinomonas</taxon>
    </lineage>
</organism>
<reference evidence="3 4" key="1">
    <citation type="submission" date="2016-02" db="EMBL/GenBank/DDBJ databases">
        <title>Complete genome of Sinomonas atrocyanea KCTC 3377.</title>
        <authorList>
            <person name="Kim K.M."/>
        </authorList>
    </citation>
    <scope>NUCLEOTIDE SEQUENCE [LARGE SCALE GENOMIC DNA]</scope>
    <source>
        <strain evidence="3 4">KCTC 3377</strain>
    </source>
</reference>
<protein>
    <recommendedName>
        <fullName evidence="2">SHOCT domain-containing protein</fullName>
    </recommendedName>
</protein>
<dbReference type="AlphaFoldDB" id="A0A127A476"/>
<keyword evidence="4" id="KW-1185">Reference proteome</keyword>
<sequence precursor="true">MMYGWYGGGGVWAWVVMGIVMLLFWGGVAAVVVLLVRGSRGGAGHYPPGAPHDDPERILAQRFARGEIDETEYRARLDALRRRP</sequence>
<dbReference type="InterPro" id="IPR018649">
    <property type="entry name" value="SHOCT"/>
</dbReference>
<dbReference type="Pfam" id="PF09851">
    <property type="entry name" value="SHOCT"/>
    <property type="match status" value="1"/>
</dbReference>
<dbReference type="KEGG" id="satk:SA2016_3630"/>
<keyword evidence="1" id="KW-1133">Transmembrane helix</keyword>
<evidence type="ECO:0000259" key="2">
    <source>
        <dbReference type="Pfam" id="PF09851"/>
    </source>
</evidence>
<dbReference type="Proteomes" id="UP000070134">
    <property type="component" value="Chromosome"/>
</dbReference>
<gene>
    <name evidence="3" type="ORF">SA2016_3630</name>
</gene>
<feature type="domain" description="SHOCT" evidence="2">
    <location>
        <begin position="54"/>
        <end position="80"/>
    </location>
</feature>
<dbReference type="EMBL" id="CP014518">
    <property type="protein sequence ID" value="AMM34288.1"/>
    <property type="molecule type" value="Genomic_DNA"/>
</dbReference>
<accession>A0A127A476</accession>
<dbReference type="STRING" id="37927.SA2016_3630"/>
<name>A0A127A476_9MICC</name>
<proteinExistence type="predicted"/>